<evidence type="ECO:0000313" key="14">
    <source>
        <dbReference type="Proteomes" id="UP001519307"/>
    </source>
</evidence>
<keyword evidence="2 11" id="KW-0547">Nucleotide-binding</keyword>
<dbReference type="EC" id="5.6.2.4" evidence="9"/>
<dbReference type="InterPro" id="IPR014017">
    <property type="entry name" value="DNA_helicase_UvrD-like_C"/>
</dbReference>
<evidence type="ECO:0000256" key="8">
    <source>
        <dbReference type="ARBA" id="ARBA00034617"/>
    </source>
</evidence>
<keyword evidence="7" id="KW-0413">Isomerase</keyword>
<dbReference type="InterPro" id="IPR014016">
    <property type="entry name" value="UvrD-like_ATP-bd"/>
</dbReference>
<dbReference type="PANTHER" id="PTHR11070:SF2">
    <property type="entry name" value="ATP-DEPENDENT DNA HELICASE SRS2"/>
    <property type="match status" value="1"/>
</dbReference>
<keyword evidence="14" id="KW-1185">Reference proteome</keyword>
<dbReference type="Gene3D" id="1.10.10.160">
    <property type="match status" value="1"/>
</dbReference>
<comment type="catalytic activity">
    <reaction evidence="10">
        <text>ATP + H2O = ADP + phosphate + H(+)</text>
        <dbReference type="Rhea" id="RHEA:13065"/>
        <dbReference type="ChEBI" id="CHEBI:15377"/>
        <dbReference type="ChEBI" id="CHEBI:15378"/>
        <dbReference type="ChEBI" id="CHEBI:30616"/>
        <dbReference type="ChEBI" id="CHEBI:43474"/>
        <dbReference type="ChEBI" id="CHEBI:456216"/>
        <dbReference type="EC" id="5.6.2.4"/>
    </reaction>
</comment>
<dbReference type="PROSITE" id="PS51198">
    <property type="entry name" value="UVRD_HELICASE_ATP_BIND"/>
    <property type="match status" value="1"/>
</dbReference>
<dbReference type="InterPro" id="IPR000212">
    <property type="entry name" value="DNA_helicase_UvrD/REP"/>
</dbReference>
<comment type="catalytic activity">
    <reaction evidence="8">
        <text>Couples ATP hydrolysis with the unwinding of duplex DNA by translocating in the 3'-5' direction.</text>
        <dbReference type="EC" id="5.6.2.4"/>
    </reaction>
</comment>
<keyword evidence="3 11" id="KW-0378">Hydrolase</keyword>
<dbReference type="RefSeq" id="WP_209702373.1">
    <property type="nucleotide sequence ID" value="NZ_JAGGLM010000011.1"/>
</dbReference>
<dbReference type="InterPro" id="IPR013986">
    <property type="entry name" value="DExx_box_DNA_helicase_dom_sf"/>
</dbReference>
<evidence type="ECO:0000256" key="9">
    <source>
        <dbReference type="ARBA" id="ARBA00034808"/>
    </source>
</evidence>
<dbReference type="GO" id="GO:0016787">
    <property type="term" value="F:hydrolase activity"/>
    <property type="evidence" value="ECO:0007669"/>
    <property type="project" value="UniProtKB-KW"/>
</dbReference>
<sequence length="651" mass="76291">MISDSAIEKLCFGICSKKRCPKDIFKCDGIIKDKCIERGKSCIENLNENQIEYILSDIDKNIFLSACAGSGKTEVLGIKSAYEIKRWEKENQGIAILTFTNSAEDEIRNRVEGFLHFNIGYPHFLGTFTSWIHGYIANPFSSYITKYKGDENGDKSIKLIDSKSNSKFLKVYSTKYSYDKLGNMRANEFYYYLKEDKYAYCGDRNREGQSILDGLISEQSWRIDDLIKTKNKFFKSGYCTYEDVENIVYSILKEKDDIAKIFSRRFPVILVDECQDLSYMQLEILKCLSEQGSKLHFIGDLDQSIYEFRKIHPEDTKKFIKELEFCELELNKNYRSCQEIVNISNLIINKTDKIEGFKYVEIKDKLIVILYKKNQEKLVVEKFYDLIKKNKLNCENSRVIVRNNRLKNKLLGLKNNQGSENILEDLIKAIYLCKEYSNINNYRDGFILLCKVIQKIYFNNDEHKNKNYFYMPLSLEIKIWENLVYNIGNELINNEDLFNFDLTFKEWKNLLKNILENDLKYINEIDGKKINLGKIRSGNSLKKINEIIFSNNDNCLDHKIETIHGCKGMSLDAVLFMSSYKRPSLTSREEPSGSYWREWFDTNQIEEKNRMAYVAFSRAKYFLALGIPKPSSFSDSDRNKLMDYGFKLIEI</sequence>
<name>A0ABS4KT57_9CLOT</name>
<accession>A0ABS4KT57</accession>
<feature type="domain" description="UvrD-like helicase ATP-binding" evidence="12">
    <location>
        <begin position="45"/>
        <end position="337"/>
    </location>
</feature>
<keyword evidence="6" id="KW-0238">DNA-binding</keyword>
<evidence type="ECO:0000256" key="5">
    <source>
        <dbReference type="ARBA" id="ARBA00022840"/>
    </source>
</evidence>
<evidence type="ECO:0000256" key="10">
    <source>
        <dbReference type="ARBA" id="ARBA00048988"/>
    </source>
</evidence>
<evidence type="ECO:0000256" key="4">
    <source>
        <dbReference type="ARBA" id="ARBA00022806"/>
    </source>
</evidence>
<evidence type="ECO:0000256" key="3">
    <source>
        <dbReference type="ARBA" id="ARBA00022801"/>
    </source>
</evidence>
<comment type="caution">
    <text evidence="13">The sequence shown here is derived from an EMBL/GenBank/DDBJ whole genome shotgun (WGS) entry which is preliminary data.</text>
</comment>
<dbReference type="Pfam" id="PF00580">
    <property type="entry name" value="UvrD-helicase"/>
    <property type="match status" value="1"/>
</dbReference>
<feature type="binding site" evidence="11">
    <location>
        <begin position="66"/>
        <end position="73"/>
    </location>
    <ligand>
        <name>ATP</name>
        <dbReference type="ChEBI" id="CHEBI:30616"/>
    </ligand>
</feature>
<gene>
    <name evidence="13" type="ORF">J2Z42_001910</name>
</gene>
<proteinExistence type="inferred from homology"/>
<dbReference type="PANTHER" id="PTHR11070">
    <property type="entry name" value="UVRD / RECB / PCRA DNA HELICASE FAMILY MEMBER"/>
    <property type="match status" value="1"/>
</dbReference>
<dbReference type="Gene3D" id="3.40.50.300">
    <property type="entry name" value="P-loop containing nucleotide triphosphate hydrolases"/>
    <property type="match status" value="2"/>
</dbReference>
<dbReference type="Pfam" id="PF13361">
    <property type="entry name" value="UvrD_C"/>
    <property type="match status" value="1"/>
</dbReference>
<evidence type="ECO:0000256" key="6">
    <source>
        <dbReference type="ARBA" id="ARBA00023125"/>
    </source>
</evidence>
<protein>
    <recommendedName>
        <fullName evidence="9">DNA 3'-5' helicase</fullName>
        <ecNumber evidence="9">5.6.2.4</ecNumber>
    </recommendedName>
</protein>
<evidence type="ECO:0000259" key="12">
    <source>
        <dbReference type="PROSITE" id="PS51198"/>
    </source>
</evidence>
<keyword evidence="4 11" id="KW-0347">Helicase</keyword>
<evidence type="ECO:0000256" key="11">
    <source>
        <dbReference type="PROSITE-ProRule" id="PRU00560"/>
    </source>
</evidence>
<reference evidence="13 14" key="1">
    <citation type="submission" date="2021-03" db="EMBL/GenBank/DDBJ databases">
        <title>Genomic Encyclopedia of Type Strains, Phase IV (KMG-IV): sequencing the most valuable type-strain genomes for metagenomic binning, comparative biology and taxonomic classification.</title>
        <authorList>
            <person name="Goeker M."/>
        </authorList>
    </citation>
    <scope>NUCLEOTIDE SEQUENCE [LARGE SCALE GENOMIC DNA]</scope>
    <source>
        <strain evidence="13 14">DSM 28783</strain>
    </source>
</reference>
<evidence type="ECO:0000256" key="7">
    <source>
        <dbReference type="ARBA" id="ARBA00023235"/>
    </source>
</evidence>
<dbReference type="EMBL" id="JAGGLM010000011">
    <property type="protein sequence ID" value="MBP2033223.1"/>
    <property type="molecule type" value="Genomic_DNA"/>
</dbReference>
<dbReference type="Proteomes" id="UP001519307">
    <property type="component" value="Unassembled WGS sequence"/>
</dbReference>
<keyword evidence="5 11" id="KW-0067">ATP-binding</keyword>
<dbReference type="InterPro" id="IPR027417">
    <property type="entry name" value="P-loop_NTPase"/>
</dbReference>
<comment type="similarity">
    <text evidence="1">Belongs to the helicase family. UvrD subfamily.</text>
</comment>
<dbReference type="SUPFAM" id="SSF52540">
    <property type="entry name" value="P-loop containing nucleoside triphosphate hydrolases"/>
    <property type="match status" value="1"/>
</dbReference>
<dbReference type="GO" id="GO:0003678">
    <property type="term" value="F:DNA helicase activity"/>
    <property type="evidence" value="ECO:0007669"/>
    <property type="project" value="UniProtKB-EC"/>
</dbReference>
<evidence type="ECO:0000256" key="2">
    <source>
        <dbReference type="ARBA" id="ARBA00022741"/>
    </source>
</evidence>
<evidence type="ECO:0000256" key="1">
    <source>
        <dbReference type="ARBA" id="ARBA00009922"/>
    </source>
</evidence>
<evidence type="ECO:0000313" key="13">
    <source>
        <dbReference type="EMBL" id="MBP2033223.1"/>
    </source>
</evidence>
<organism evidence="13 14">
    <name type="scientific">Clostridium algifaecis</name>
    <dbReference type="NCBI Taxonomy" id="1472040"/>
    <lineage>
        <taxon>Bacteria</taxon>
        <taxon>Bacillati</taxon>
        <taxon>Bacillota</taxon>
        <taxon>Clostridia</taxon>
        <taxon>Eubacteriales</taxon>
        <taxon>Clostridiaceae</taxon>
        <taxon>Clostridium</taxon>
    </lineage>
</organism>